<dbReference type="RefSeq" id="WP_074645539.1">
    <property type="nucleotide sequence ID" value="NZ_FNBL01000007.1"/>
</dbReference>
<feature type="transmembrane region" description="Helical" evidence="9">
    <location>
        <begin position="173"/>
        <end position="195"/>
    </location>
</feature>
<keyword evidence="7 9" id="KW-0472">Membrane</keyword>
<keyword evidence="2" id="KW-0813">Transport</keyword>
<evidence type="ECO:0000313" key="10">
    <source>
        <dbReference type="EMBL" id="SDF75822.1"/>
    </source>
</evidence>
<feature type="transmembrane region" description="Helical" evidence="9">
    <location>
        <begin position="94"/>
        <end position="112"/>
    </location>
</feature>
<reference evidence="10 11" key="1">
    <citation type="submission" date="2016-10" db="EMBL/GenBank/DDBJ databases">
        <authorList>
            <person name="de Groot N.N."/>
        </authorList>
    </citation>
    <scope>NUCLEOTIDE SEQUENCE [LARGE SCALE GENOMIC DNA]</scope>
    <source>
        <strain evidence="10 11">DSM 27375</strain>
    </source>
</reference>
<evidence type="ECO:0000256" key="8">
    <source>
        <dbReference type="ARBA" id="ARBA00035655"/>
    </source>
</evidence>
<feature type="transmembrane region" description="Helical" evidence="9">
    <location>
        <begin position="327"/>
        <end position="349"/>
    </location>
</feature>
<proteinExistence type="inferred from homology"/>
<evidence type="ECO:0000256" key="5">
    <source>
        <dbReference type="ARBA" id="ARBA00022692"/>
    </source>
</evidence>
<comment type="similarity">
    <text evidence="8">Belongs to the TsuA/YedE (TC 9.B.102) family.</text>
</comment>
<keyword evidence="6 9" id="KW-1133">Transmembrane helix</keyword>
<evidence type="ECO:0000256" key="7">
    <source>
        <dbReference type="ARBA" id="ARBA00023136"/>
    </source>
</evidence>
<feature type="transmembrane region" description="Helical" evidence="9">
    <location>
        <begin position="207"/>
        <end position="228"/>
    </location>
</feature>
<dbReference type="EMBL" id="FNBL01000007">
    <property type="protein sequence ID" value="SDF75822.1"/>
    <property type="molecule type" value="Genomic_DNA"/>
</dbReference>
<feature type="transmembrane region" description="Helical" evidence="9">
    <location>
        <begin position="258"/>
        <end position="280"/>
    </location>
</feature>
<dbReference type="GO" id="GO:0005886">
    <property type="term" value="C:plasma membrane"/>
    <property type="evidence" value="ECO:0007669"/>
    <property type="project" value="UniProtKB-SubCell"/>
</dbReference>
<feature type="transmembrane region" description="Helical" evidence="9">
    <location>
        <begin position="301"/>
        <end position="321"/>
    </location>
</feature>
<dbReference type="PANTHER" id="PTHR30574">
    <property type="entry name" value="INNER MEMBRANE PROTEIN YEDE"/>
    <property type="match status" value="1"/>
</dbReference>
<keyword evidence="4" id="KW-0997">Cell inner membrane</keyword>
<dbReference type="PANTHER" id="PTHR30574:SF1">
    <property type="entry name" value="SULPHUR TRANSPORT DOMAIN-CONTAINING PROTEIN"/>
    <property type="match status" value="1"/>
</dbReference>
<dbReference type="OrthoDB" id="5342349at2"/>
<evidence type="ECO:0000313" key="11">
    <source>
        <dbReference type="Proteomes" id="UP000182284"/>
    </source>
</evidence>
<accession>A0A1G7NPC1</accession>
<name>A0A1G7NPC1_9RHOB</name>
<dbReference type="Proteomes" id="UP000182284">
    <property type="component" value="Unassembled WGS sequence"/>
</dbReference>
<dbReference type="InterPro" id="IPR007272">
    <property type="entry name" value="Sulf_transp_TsuA/YedE"/>
</dbReference>
<dbReference type="Pfam" id="PF04143">
    <property type="entry name" value="Sulf_transp"/>
    <property type="match status" value="1"/>
</dbReference>
<evidence type="ECO:0000256" key="2">
    <source>
        <dbReference type="ARBA" id="ARBA00022448"/>
    </source>
</evidence>
<comment type="subcellular location">
    <subcellularLocation>
        <location evidence="1">Cell inner membrane</location>
        <topology evidence="1">Multi-pass membrane protein</topology>
    </subcellularLocation>
</comment>
<organism evidence="10 11">
    <name type="scientific">Celeribacter baekdonensis</name>
    <dbReference type="NCBI Taxonomy" id="875171"/>
    <lineage>
        <taxon>Bacteria</taxon>
        <taxon>Pseudomonadati</taxon>
        <taxon>Pseudomonadota</taxon>
        <taxon>Alphaproteobacteria</taxon>
        <taxon>Rhodobacterales</taxon>
        <taxon>Roseobacteraceae</taxon>
        <taxon>Celeribacter</taxon>
    </lineage>
</organism>
<evidence type="ECO:0000256" key="1">
    <source>
        <dbReference type="ARBA" id="ARBA00004429"/>
    </source>
</evidence>
<evidence type="ECO:0000256" key="4">
    <source>
        <dbReference type="ARBA" id="ARBA00022519"/>
    </source>
</evidence>
<keyword evidence="3" id="KW-1003">Cell membrane</keyword>
<evidence type="ECO:0000256" key="6">
    <source>
        <dbReference type="ARBA" id="ARBA00022989"/>
    </source>
</evidence>
<feature type="transmembrane region" description="Helical" evidence="9">
    <location>
        <begin position="59"/>
        <end position="82"/>
    </location>
</feature>
<protein>
    <submittedName>
        <fullName evidence="10">Sulphur transport</fullName>
    </submittedName>
</protein>
<evidence type="ECO:0000256" key="3">
    <source>
        <dbReference type="ARBA" id="ARBA00022475"/>
    </source>
</evidence>
<keyword evidence="5 9" id="KW-0812">Transmembrane</keyword>
<sequence>MDILALVERIGESPTAALFGLITGLIFGVSAQRSQFCLRAATVEFAHGKGIDGKLGSKVAVWLLTLSTAIVWVQGAQMLGLFRASDARIMAVPGSWSGAVIGGLMFGAGMVLSRGCSGRLLVLASTGNLRSVVSGLIFAVTAQMSLHGILAPYRDRLASLSITPGGENINLLNALHLPSGTGLVLGLAFAALALYLAARHQIGPKTWIFASGVGFSVAVGWVLTWSLAQIAFDPVPVTSATFSGPSANTLMFFLDRGAVLEFDVGLVPGVVLGAFLASMISGEFRWQSFESVPVMRKSMMGAALMGFGAMLAGGCAIGNGVTGGSVFAATAWLALVSMWAGAIATTLVFDRQANPALAC</sequence>
<gene>
    <name evidence="10" type="ORF">SAMN04488117_10737</name>
</gene>
<dbReference type="AlphaFoldDB" id="A0A1G7NPC1"/>
<evidence type="ECO:0000256" key="9">
    <source>
        <dbReference type="SAM" id="Phobius"/>
    </source>
</evidence>